<sequence>NRTTNSSHASRDICQGPRPGSPLLHPWRGRDEKPLNWDSGTRVPRVIRSPQAILGFLTLPGKEQASRPGPALLLLLQAVDSGRITASPPRPADPCGRSWTPPTPDLRNDSEIKAPASWSLAAEPARRGAEGGVTTGLSLANCHLHLQVRPHPTSGMILQSEQLPSPGQQWQVAQTVLCT</sequence>
<accession>A0A6A1QIV8</accession>
<name>A0A6A1QIV8_BALPH</name>
<dbReference type="Proteomes" id="UP000437017">
    <property type="component" value="Unassembled WGS sequence"/>
</dbReference>
<feature type="region of interest" description="Disordered" evidence="1">
    <location>
        <begin position="1"/>
        <end position="41"/>
    </location>
</feature>
<comment type="caution">
    <text evidence="2">The sequence shown here is derived from an EMBL/GenBank/DDBJ whole genome shotgun (WGS) entry which is preliminary data.</text>
</comment>
<keyword evidence="3" id="KW-1185">Reference proteome</keyword>
<evidence type="ECO:0000313" key="3">
    <source>
        <dbReference type="Proteomes" id="UP000437017"/>
    </source>
</evidence>
<gene>
    <name evidence="2" type="ORF">E2I00_007622</name>
</gene>
<dbReference type="OrthoDB" id="10660706at2759"/>
<protein>
    <submittedName>
        <fullName evidence="2">Uncharacterized protein</fullName>
    </submittedName>
</protein>
<evidence type="ECO:0000313" key="2">
    <source>
        <dbReference type="EMBL" id="KAB0407450.1"/>
    </source>
</evidence>
<proteinExistence type="predicted"/>
<feature type="non-terminal residue" evidence="2">
    <location>
        <position position="1"/>
    </location>
</feature>
<organism evidence="2 3">
    <name type="scientific">Balaenoptera physalus</name>
    <name type="common">Fin whale</name>
    <name type="synonym">Balaena physalus</name>
    <dbReference type="NCBI Taxonomy" id="9770"/>
    <lineage>
        <taxon>Eukaryota</taxon>
        <taxon>Metazoa</taxon>
        <taxon>Chordata</taxon>
        <taxon>Craniata</taxon>
        <taxon>Vertebrata</taxon>
        <taxon>Euteleostomi</taxon>
        <taxon>Mammalia</taxon>
        <taxon>Eutheria</taxon>
        <taxon>Laurasiatheria</taxon>
        <taxon>Artiodactyla</taxon>
        <taxon>Whippomorpha</taxon>
        <taxon>Cetacea</taxon>
        <taxon>Mysticeti</taxon>
        <taxon>Balaenopteridae</taxon>
        <taxon>Balaenoptera</taxon>
    </lineage>
</organism>
<dbReference type="AlphaFoldDB" id="A0A6A1QIV8"/>
<evidence type="ECO:0000256" key="1">
    <source>
        <dbReference type="SAM" id="MobiDB-lite"/>
    </source>
</evidence>
<feature type="region of interest" description="Disordered" evidence="1">
    <location>
        <begin position="84"/>
        <end position="110"/>
    </location>
</feature>
<reference evidence="2 3" key="1">
    <citation type="journal article" date="2019" name="PLoS ONE">
        <title>Genomic analyses reveal an absence of contemporary introgressive admixture between fin whales and blue whales, despite known hybrids.</title>
        <authorList>
            <person name="Westbury M.V."/>
            <person name="Petersen B."/>
            <person name="Lorenzen E.D."/>
        </authorList>
    </citation>
    <scope>NUCLEOTIDE SEQUENCE [LARGE SCALE GENOMIC DNA]</scope>
    <source>
        <strain evidence="2">FinWhale-01</strain>
    </source>
</reference>
<dbReference type="EMBL" id="SGJD01000036">
    <property type="protein sequence ID" value="KAB0407450.1"/>
    <property type="molecule type" value="Genomic_DNA"/>
</dbReference>